<dbReference type="AlphaFoldDB" id="A0A9J6FH38"/>
<evidence type="ECO:0000256" key="2">
    <source>
        <dbReference type="ARBA" id="ARBA00022723"/>
    </source>
</evidence>
<protein>
    <recommendedName>
        <fullName evidence="6">Cytochrome b5 heme-binding domain-containing protein</fullName>
    </recommendedName>
</protein>
<gene>
    <name evidence="7" type="ORF">HPB48_018022</name>
</gene>
<feature type="domain" description="Cytochrome b5 heme-binding" evidence="6">
    <location>
        <begin position="169"/>
        <end position="199"/>
    </location>
</feature>
<dbReference type="Gene3D" id="3.10.120.10">
    <property type="entry name" value="Cytochrome b5-like heme/steroid binding domain"/>
    <property type="match status" value="1"/>
</dbReference>
<dbReference type="Proteomes" id="UP000821853">
    <property type="component" value="Chromosome 1"/>
</dbReference>
<evidence type="ECO:0000256" key="3">
    <source>
        <dbReference type="ARBA" id="ARBA00023004"/>
    </source>
</evidence>
<dbReference type="PANTHER" id="PTHR19359:SF41">
    <property type="entry name" value="GEO08203P1"/>
    <property type="match status" value="1"/>
</dbReference>
<dbReference type="OrthoDB" id="260519at2759"/>
<feature type="region of interest" description="Disordered" evidence="5">
    <location>
        <begin position="118"/>
        <end position="163"/>
    </location>
</feature>
<evidence type="ECO:0000313" key="8">
    <source>
        <dbReference type="Proteomes" id="UP000821853"/>
    </source>
</evidence>
<dbReference type="InterPro" id="IPR001199">
    <property type="entry name" value="Cyt_B5-like_heme/steroid-bd"/>
</dbReference>
<evidence type="ECO:0000313" key="7">
    <source>
        <dbReference type="EMBL" id="KAH9362370.1"/>
    </source>
</evidence>
<dbReference type="EMBL" id="JABSTR010000001">
    <property type="protein sequence ID" value="KAH9362370.1"/>
    <property type="molecule type" value="Genomic_DNA"/>
</dbReference>
<dbReference type="InterPro" id="IPR036400">
    <property type="entry name" value="Cyt_B5-like_heme/steroid_sf"/>
</dbReference>
<keyword evidence="2" id="KW-0479">Metal-binding</keyword>
<comment type="caution">
    <text evidence="7">The sequence shown here is derived from an EMBL/GenBank/DDBJ whole genome shotgun (WGS) entry which is preliminary data.</text>
</comment>
<proteinExistence type="inferred from homology"/>
<keyword evidence="1" id="KW-0349">Heme</keyword>
<feature type="region of interest" description="Disordered" evidence="5">
    <location>
        <begin position="33"/>
        <end position="57"/>
    </location>
</feature>
<dbReference type="GO" id="GO:0046872">
    <property type="term" value="F:metal ion binding"/>
    <property type="evidence" value="ECO:0007669"/>
    <property type="project" value="UniProtKB-KW"/>
</dbReference>
<evidence type="ECO:0000256" key="5">
    <source>
        <dbReference type="SAM" id="MobiDB-lite"/>
    </source>
</evidence>
<feature type="compositionally biased region" description="Pro residues" evidence="5">
    <location>
        <begin position="35"/>
        <end position="44"/>
    </location>
</feature>
<keyword evidence="8" id="KW-1185">Reference proteome</keyword>
<evidence type="ECO:0000256" key="1">
    <source>
        <dbReference type="ARBA" id="ARBA00022617"/>
    </source>
</evidence>
<reference evidence="7 8" key="1">
    <citation type="journal article" date="2020" name="Cell">
        <title>Large-Scale Comparative Analyses of Tick Genomes Elucidate Their Genetic Diversity and Vector Capacities.</title>
        <authorList>
            <consortium name="Tick Genome and Microbiome Consortium (TIGMIC)"/>
            <person name="Jia N."/>
            <person name="Wang J."/>
            <person name="Shi W."/>
            <person name="Du L."/>
            <person name="Sun Y."/>
            <person name="Zhan W."/>
            <person name="Jiang J.F."/>
            <person name="Wang Q."/>
            <person name="Zhang B."/>
            <person name="Ji P."/>
            <person name="Bell-Sakyi L."/>
            <person name="Cui X.M."/>
            <person name="Yuan T.T."/>
            <person name="Jiang B.G."/>
            <person name="Yang W.F."/>
            <person name="Lam T.T."/>
            <person name="Chang Q.C."/>
            <person name="Ding S.J."/>
            <person name="Wang X.J."/>
            <person name="Zhu J.G."/>
            <person name="Ruan X.D."/>
            <person name="Zhao L."/>
            <person name="Wei J.T."/>
            <person name="Ye R.Z."/>
            <person name="Que T.C."/>
            <person name="Du C.H."/>
            <person name="Zhou Y.H."/>
            <person name="Cheng J.X."/>
            <person name="Dai P.F."/>
            <person name="Guo W.B."/>
            <person name="Han X.H."/>
            <person name="Huang E.J."/>
            <person name="Li L.F."/>
            <person name="Wei W."/>
            <person name="Gao Y.C."/>
            <person name="Liu J.Z."/>
            <person name="Shao H.Z."/>
            <person name="Wang X."/>
            <person name="Wang C.C."/>
            <person name="Yang T.C."/>
            <person name="Huo Q.B."/>
            <person name="Li W."/>
            <person name="Chen H.Y."/>
            <person name="Chen S.E."/>
            <person name="Zhou L.G."/>
            <person name="Ni X.B."/>
            <person name="Tian J.H."/>
            <person name="Sheng Y."/>
            <person name="Liu T."/>
            <person name="Pan Y.S."/>
            <person name="Xia L.Y."/>
            <person name="Li J."/>
            <person name="Zhao F."/>
            <person name="Cao W.C."/>
        </authorList>
    </citation>
    <scope>NUCLEOTIDE SEQUENCE [LARGE SCALE GENOMIC DNA]</scope>
    <source>
        <strain evidence="7">HaeL-2018</strain>
    </source>
</reference>
<keyword evidence="3" id="KW-0408">Iron</keyword>
<dbReference type="GO" id="GO:0020037">
    <property type="term" value="F:heme binding"/>
    <property type="evidence" value="ECO:0007669"/>
    <property type="project" value="TreeGrafter"/>
</dbReference>
<dbReference type="InterPro" id="IPR050668">
    <property type="entry name" value="Cytochrome_b5"/>
</dbReference>
<evidence type="ECO:0000259" key="6">
    <source>
        <dbReference type="Pfam" id="PF00173"/>
    </source>
</evidence>
<dbReference type="GO" id="GO:0016020">
    <property type="term" value="C:membrane"/>
    <property type="evidence" value="ECO:0007669"/>
    <property type="project" value="TreeGrafter"/>
</dbReference>
<organism evidence="7 8">
    <name type="scientific">Haemaphysalis longicornis</name>
    <name type="common">Bush tick</name>
    <dbReference type="NCBI Taxonomy" id="44386"/>
    <lineage>
        <taxon>Eukaryota</taxon>
        <taxon>Metazoa</taxon>
        <taxon>Ecdysozoa</taxon>
        <taxon>Arthropoda</taxon>
        <taxon>Chelicerata</taxon>
        <taxon>Arachnida</taxon>
        <taxon>Acari</taxon>
        <taxon>Parasitiformes</taxon>
        <taxon>Ixodida</taxon>
        <taxon>Ixodoidea</taxon>
        <taxon>Ixodidae</taxon>
        <taxon>Haemaphysalinae</taxon>
        <taxon>Haemaphysalis</taxon>
    </lineage>
</organism>
<accession>A0A9J6FH38</accession>
<dbReference type="VEuPathDB" id="VectorBase:HLOH_050358"/>
<dbReference type="SUPFAM" id="SSF55856">
    <property type="entry name" value="Cytochrome b5-like heme/steroid binding domain"/>
    <property type="match status" value="1"/>
</dbReference>
<evidence type="ECO:0000256" key="4">
    <source>
        <dbReference type="ARBA" id="ARBA00038168"/>
    </source>
</evidence>
<dbReference type="PANTHER" id="PTHR19359">
    <property type="entry name" value="CYTOCHROME B5"/>
    <property type="match status" value="1"/>
</dbReference>
<dbReference type="Pfam" id="PF00173">
    <property type="entry name" value="Cyt-b5"/>
    <property type="match status" value="1"/>
</dbReference>
<comment type="similarity">
    <text evidence="4">Belongs to the cytochrome b5 family.</text>
</comment>
<name>A0A9J6FH38_HAELO</name>
<sequence>MPPFVFRVPLTPAFISVSEARAYRNASALIFSATPSPPRGPAPSKPIGFSDTKTSPPQRLRHIANGRAFIFRRAFSVPAALPCPAIPKAARAPHSGLPPARISVGLSRARGSLAQSYQHAGRAELPRGRRQHGPSASWGTQPRPWCRRPPIRGSGGEGGRKGSQLPRYTLHDVCQHCHQNDCWIVIHNRVYDVTSFLAKVRLSSPSSLYDAQEGEEEGQRK</sequence>